<feature type="transmembrane region" description="Helical" evidence="6">
    <location>
        <begin position="35"/>
        <end position="57"/>
    </location>
</feature>
<keyword evidence="9" id="KW-1185">Reference proteome</keyword>
<feature type="transmembrane region" description="Helical" evidence="6">
    <location>
        <begin position="218"/>
        <end position="239"/>
    </location>
</feature>
<keyword evidence="4 6" id="KW-1133">Transmembrane helix</keyword>
<dbReference type="OrthoDB" id="9810818at2"/>
<organism evidence="8 9">
    <name type="scientific">Bombilactobacillus mellifer</name>
    <dbReference type="NCBI Taxonomy" id="1218492"/>
    <lineage>
        <taxon>Bacteria</taxon>
        <taxon>Bacillati</taxon>
        <taxon>Bacillota</taxon>
        <taxon>Bacilli</taxon>
        <taxon>Lactobacillales</taxon>
        <taxon>Lactobacillaceae</taxon>
        <taxon>Bombilactobacillus</taxon>
    </lineage>
</organism>
<feature type="domain" description="EamA" evidence="7">
    <location>
        <begin position="161"/>
        <end position="290"/>
    </location>
</feature>
<dbReference type="AlphaFoldDB" id="A0A0F4LUE4"/>
<feature type="transmembrane region" description="Helical" evidence="6">
    <location>
        <begin position="134"/>
        <end position="152"/>
    </location>
</feature>
<keyword evidence="5 6" id="KW-0472">Membrane</keyword>
<dbReference type="SUPFAM" id="SSF103481">
    <property type="entry name" value="Multidrug resistance efflux transporter EmrE"/>
    <property type="match status" value="2"/>
</dbReference>
<feature type="transmembrane region" description="Helical" evidence="6">
    <location>
        <begin position="78"/>
        <end position="96"/>
    </location>
</feature>
<dbReference type="STRING" id="1218492.JG30_06010"/>
<dbReference type="Pfam" id="PF00892">
    <property type="entry name" value="EamA"/>
    <property type="match status" value="2"/>
</dbReference>
<dbReference type="PANTHER" id="PTHR32322:SF2">
    <property type="entry name" value="EAMA DOMAIN-CONTAINING PROTEIN"/>
    <property type="match status" value="1"/>
</dbReference>
<evidence type="ECO:0000256" key="3">
    <source>
        <dbReference type="ARBA" id="ARBA00022692"/>
    </source>
</evidence>
<name>A0A0F4LUE4_9LACO</name>
<reference evidence="8 9" key="1">
    <citation type="submission" date="2015-01" db="EMBL/GenBank/DDBJ databases">
        <title>Comparative genomics of the lactic acid bacteria isolated from the honey bee gut.</title>
        <authorList>
            <person name="Ellegaard K.M."/>
            <person name="Tamarit D."/>
            <person name="Javelind E."/>
            <person name="Olofsson T."/>
            <person name="Andersson S.G."/>
            <person name="Vasquez A."/>
        </authorList>
    </citation>
    <scope>NUCLEOTIDE SEQUENCE [LARGE SCALE GENOMIC DNA]</scope>
    <source>
        <strain evidence="8 9">Bin4</strain>
    </source>
</reference>
<protein>
    <submittedName>
        <fullName evidence="8">Carboxylate/amino acid/amine transporter</fullName>
    </submittedName>
</protein>
<sequence>MTKSRQGIFYAIVGAIFWGASGTIAQGLFSRGKLSPLWLVGIRLFFAGLLLLIWYQLTTGKTSNSFSIWQKGNDAKTLILFSYLGMLPSQLTYFLAINYGNAPTATVLQFLGPIFIIIYLALAQRTWPQRINIISILLAVCGTFLLVTNGHFNSLSLSPLALLWGIGAGLSQASYTLLPGRLLTKYDPRLVVGWAMLLGSLPFIPYIAFYPLPQLNGYLLGNILFIIIFGTMLAYLFYLTSLRFIQPSVTSMLSSFEPLTATVLSFIFLQTVLGKLQIIGAGAILATLFLQLIPAKEKKLKK</sequence>
<feature type="transmembrane region" description="Helical" evidence="6">
    <location>
        <begin position="158"/>
        <end position="178"/>
    </location>
</feature>
<dbReference type="GO" id="GO:0016020">
    <property type="term" value="C:membrane"/>
    <property type="evidence" value="ECO:0007669"/>
    <property type="project" value="UniProtKB-SubCell"/>
</dbReference>
<proteinExistence type="inferred from homology"/>
<evidence type="ECO:0000256" key="6">
    <source>
        <dbReference type="SAM" id="Phobius"/>
    </source>
</evidence>
<feature type="transmembrane region" description="Helical" evidence="6">
    <location>
        <begin position="7"/>
        <end position="29"/>
    </location>
</feature>
<keyword evidence="3 6" id="KW-0812">Transmembrane</keyword>
<comment type="similarity">
    <text evidence="2">Belongs to the EamA transporter family.</text>
</comment>
<dbReference type="EMBL" id="JXJQ01000006">
    <property type="protein sequence ID" value="KJY62397.1"/>
    <property type="molecule type" value="Genomic_DNA"/>
</dbReference>
<feature type="domain" description="EamA" evidence="7">
    <location>
        <begin position="7"/>
        <end position="147"/>
    </location>
</feature>
<evidence type="ECO:0000259" key="7">
    <source>
        <dbReference type="Pfam" id="PF00892"/>
    </source>
</evidence>
<evidence type="ECO:0000256" key="1">
    <source>
        <dbReference type="ARBA" id="ARBA00004127"/>
    </source>
</evidence>
<dbReference type="HOGENOM" id="CLU_033863_19_0_9"/>
<evidence type="ECO:0000313" key="8">
    <source>
        <dbReference type="EMBL" id="KJY62397.1"/>
    </source>
</evidence>
<dbReference type="RefSeq" id="WP_046316078.1">
    <property type="nucleotide sequence ID" value="NZ_JBHSZT010000001.1"/>
</dbReference>
<dbReference type="InterPro" id="IPR037185">
    <property type="entry name" value="EmrE-like"/>
</dbReference>
<dbReference type="InterPro" id="IPR050638">
    <property type="entry name" value="AA-Vitamin_Transporters"/>
</dbReference>
<feature type="transmembrane region" description="Helical" evidence="6">
    <location>
        <begin position="102"/>
        <end position="122"/>
    </location>
</feature>
<evidence type="ECO:0000256" key="4">
    <source>
        <dbReference type="ARBA" id="ARBA00022989"/>
    </source>
</evidence>
<evidence type="ECO:0000313" key="9">
    <source>
        <dbReference type="Proteomes" id="UP000033558"/>
    </source>
</evidence>
<comment type="caution">
    <text evidence="8">The sequence shown here is derived from an EMBL/GenBank/DDBJ whole genome shotgun (WGS) entry which is preliminary data.</text>
</comment>
<feature type="transmembrane region" description="Helical" evidence="6">
    <location>
        <begin position="276"/>
        <end position="293"/>
    </location>
</feature>
<dbReference type="PATRIC" id="fig|1218492.5.peg.726"/>
<dbReference type="InterPro" id="IPR000620">
    <property type="entry name" value="EamA_dom"/>
</dbReference>
<evidence type="ECO:0000256" key="2">
    <source>
        <dbReference type="ARBA" id="ARBA00007362"/>
    </source>
</evidence>
<dbReference type="Proteomes" id="UP000033558">
    <property type="component" value="Unassembled WGS sequence"/>
</dbReference>
<gene>
    <name evidence="8" type="ORF">JG30_06010</name>
</gene>
<feature type="transmembrane region" description="Helical" evidence="6">
    <location>
        <begin position="251"/>
        <end position="270"/>
    </location>
</feature>
<dbReference type="PANTHER" id="PTHR32322">
    <property type="entry name" value="INNER MEMBRANE TRANSPORTER"/>
    <property type="match status" value="1"/>
</dbReference>
<comment type="subcellular location">
    <subcellularLocation>
        <location evidence="1">Endomembrane system</location>
        <topology evidence="1">Multi-pass membrane protein</topology>
    </subcellularLocation>
</comment>
<evidence type="ECO:0000256" key="5">
    <source>
        <dbReference type="ARBA" id="ARBA00023136"/>
    </source>
</evidence>
<feature type="transmembrane region" description="Helical" evidence="6">
    <location>
        <begin position="190"/>
        <end position="212"/>
    </location>
</feature>
<accession>A0A0F4LUE4</accession>